<organism evidence="2 3">
    <name type="scientific">Cymbomonas tetramitiformis</name>
    <dbReference type="NCBI Taxonomy" id="36881"/>
    <lineage>
        <taxon>Eukaryota</taxon>
        <taxon>Viridiplantae</taxon>
        <taxon>Chlorophyta</taxon>
        <taxon>Pyramimonadophyceae</taxon>
        <taxon>Pyramimonadales</taxon>
        <taxon>Pyramimonadaceae</taxon>
        <taxon>Cymbomonas</taxon>
    </lineage>
</organism>
<comment type="caution">
    <text evidence="2">The sequence shown here is derived from an EMBL/GenBank/DDBJ whole genome shotgun (WGS) entry which is preliminary data.</text>
</comment>
<dbReference type="EMBL" id="LGRX02002840">
    <property type="protein sequence ID" value="KAK3283361.1"/>
    <property type="molecule type" value="Genomic_DNA"/>
</dbReference>
<evidence type="ECO:0000313" key="3">
    <source>
        <dbReference type="Proteomes" id="UP001190700"/>
    </source>
</evidence>
<accession>A0AAE0GSN9</accession>
<dbReference type="AlphaFoldDB" id="A0AAE0GSN9"/>
<reference evidence="2 3" key="1">
    <citation type="journal article" date="2015" name="Genome Biol. Evol.">
        <title>Comparative Genomics of a Bacterivorous Green Alga Reveals Evolutionary Causalities and Consequences of Phago-Mixotrophic Mode of Nutrition.</title>
        <authorList>
            <person name="Burns J.A."/>
            <person name="Paasch A."/>
            <person name="Narechania A."/>
            <person name="Kim E."/>
        </authorList>
    </citation>
    <scope>NUCLEOTIDE SEQUENCE [LARGE SCALE GENOMIC DNA]</scope>
    <source>
        <strain evidence="2 3">PLY_AMNH</strain>
    </source>
</reference>
<feature type="region of interest" description="Disordered" evidence="1">
    <location>
        <begin position="36"/>
        <end position="181"/>
    </location>
</feature>
<evidence type="ECO:0000256" key="1">
    <source>
        <dbReference type="SAM" id="MobiDB-lite"/>
    </source>
</evidence>
<feature type="compositionally biased region" description="Polar residues" evidence="1">
    <location>
        <begin position="82"/>
        <end position="99"/>
    </location>
</feature>
<feature type="compositionally biased region" description="Basic and acidic residues" evidence="1">
    <location>
        <begin position="135"/>
        <end position="165"/>
    </location>
</feature>
<evidence type="ECO:0000313" key="2">
    <source>
        <dbReference type="EMBL" id="KAK3283361.1"/>
    </source>
</evidence>
<feature type="compositionally biased region" description="Low complexity" evidence="1">
    <location>
        <begin position="100"/>
        <end position="124"/>
    </location>
</feature>
<protein>
    <submittedName>
        <fullName evidence="2">Uncharacterized protein</fullName>
    </submittedName>
</protein>
<name>A0AAE0GSN9_9CHLO</name>
<keyword evidence="3" id="KW-1185">Reference proteome</keyword>
<proteinExistence type="predicted"/>
<feature type="compositionally biased region" description="Acidic residues" evidence="1">
    <location>
        <begin position="166"/>
        <end position="176"/>
    </location>
</feature>
<dbReference type="Proteomes" id="UP001190700">
    <property type="component" value="Unassembled WGS sequence"/>
</dbReference>
<gene>
    <name evidence="2" type="ORF">CYMTET_8937</name>
</gene>
<sequence>MSDKHASTSRPRKQEAFLEAAYAEIHEVEKEIDEHLRRGFQAPSSNRKHEVSGKVHSFRYGKASTQAASRVGPVHSRPPTTPATKSNRVARSIYTQPQHSATSSRSSRPSSARSARSTATAAPTGRPQSARQRPTSREMERPLSARPRLETTESTEDLHLSSEAELREEDGDEDGVDLAQDPDLWLTPGDRLHKLEAQARHLAIVIDVLCCALNLKMHHTLSRPFDLPSLDPSIHFPWTPPSTLPKASNC</sequence>